<dbReference type="AlphaFoldDB" id="A0AAV7TQ36"/>
<proteinExistence type="predicted"/>
<sequence length="120" mass="13252">MVDLTKAFDSISREGLWWIKEKFGCPAMFIRMVSQFHDGTLARVLDDGDSSDAFPVTNRVKQGCVLAPTQFSAMLSDGFCDDEETNIKIKYIGLIAGSSNCGGYRPRTRLNRTLCAVSCS</sequence>
<comment type="caution">
    <text evidence="2">The sequence shown here is derived from an EMBL/GenBank/DDBJ whole genome shotgun (WGS) entry which is preliminary data.</text>
</comment>
<evidence type="ECO:0000313" key="3">
    <source>
        <dbReference type="Proteomes" id="UP001066276"/>
    </source>
</evidence>
<keyword evidence="3" id="KW-1185">Reference proteome</keyword>
<reference evidence="2" key="1">
    <citation type="journal article" date="2022" name="bioRxiv">
        <title>Sequencing and chromosome-scale assembly of the giantPleurodeles waltlgenome.</title>
        <authorList>
            <person name="Brown T."/>
            <person name="Elewa A."/>
            <person name="Iarovenko S."/>
            <person name="Subramanian E."/>
            <person name="Araus A.J."/>
            <person name="Petzold A."/>
            <person name="Susuki M."/>
            <person name="Suzuki K.-i.T."/>
            <person name="Hayashi T."/>
            <person name="Toyoda A."/>
            <person name="Oliveira C."/>
            <person name="Osipova E."/>
            <person name="Leigh N.D."/>
            <person name="Simon A."/>
            <person name="Yun M.H."/>
        </authorList>
    </citation>
    <scope>NUCLEOTIDE SEQUENCE</scope>
    <source>
        <strain evidence="2">20211129_DDA</strain>
        <tissue evidence="2">Liver</tissue>
    </source>
</reference>
<name>A0AAV7TQ36_PLEWA</name>
<evidence type="ECO:0000259" key="1">
    <source>
        <dbReference type="Pfam" id="PF00078"/>
    </source>
</evidence>
<dbReference type="EMBL" id="JANPWB010000006">
    <property type="protein sequence ID" value="KAJ1178565.1"/>
    <property type="molecule type" value="Genomic_DNA"/>
</dbReference>
<dbReference type="InterPro" id="IPR000477">
    <property type="entry name" value="RT_dom"/>
</dbReference>
<dbReference type="Pfam" id="PF00078">
    <property type="entry name" value="RVT_1"/>
    <property type="match status" value="1"/>
</dbReference>
<evidence type="ECO:0000313" key="2">
    <source>
        <dbReference type="EMBL" id="KAJ1178565.1"/>
    </source>
</evidence>
<dbReference type="PANTHER" id="PTHR47027">
    <property type="entry name" value="REVERSE TRANSCRIPTASE DOMAIN-CONTAINING PROTEIN"/>
    <property type="match status" value="1"/>
</dbReference>
<protein>
    <recommendedName>
        <fullName evidence="1">Reverse transcriptase domain-containing protein</fullName>
    </recommendedName>
</protein>
<dbReference type="Proteomes" id="UP001066276">
    <property type="component" value="Chromosome 3_2"/>
</dbReference>
<accession>A0AAV7TQ36</accession>
<gene>
    <name evidence="2" type="ORF">NDU88_003810</name>
</gene>
<organism evidence="2 3">
    <name type="scientific">Pleurodeles waltl</name>
    <name type="common">Iberian ribbed newt</name>
    <dbReference type="NCBI Taxonomy" id="8319"/>
    <lineage>
        <taxon>Eukaryota</taxon>
        <taxon>Metazoa</taxon>
        <taxon>Chordata</taxon>
        <taxon>Craniata</taxon>
        <taxon>Vertebrata</taxon>
        <taxon>Euteleostomi</taxon>
        <taxon>Amphibia</taxon>
        <taxon>Batrachia</taxon>
        <taxon>Caudata</taxon>
        <taxon>Salamandroidea</taxon>
        <taxon>Salamandridae</taxon>
        <taxon>Pleurodelinae</taxon>
        <taxon>Pleurodeles</taxon>
    </lineage>
</organism>
<dbReference type="PANTHER" id="PTHR47027:SF26">
    <property type="entry name" value="REVERSE TRANSCRIPTASE DOMAIN-CONTAINING PROTEIN"/>
    <property type="match status" value="1"/>
</dbReference>
<feature type="domain" description="Reverse transcriptase" evidence="1">
    <location>
        <begin position="2"/>
        <end position="81"/>
    </location>
</feature>